<dbReference type="Proteomes" id="UP000070501">
    <property type="component" value="Unassembled WGS sequence"/>
</dbReference>
<feature type="compositionally biased region" description="Basic and acidic residues" evidence="1">
    <location>
        <begin position="825"/>
        <end position="834"/>
    </location>
</feature>
<protein>
    <recommendedName>
        <fullName evidence="4">BTB domain-containing protein</fullName>
    </recommendedName>
</protein>
<dbReference type="InParanoid" id="A0A136JDP4"/>
<dbReference type="AlphaFoldDB" id="A0A136JDP4"/>
<feature type="region of interest" description="Disordered" evidence="1">
    <location>
        <begin position="18"/>
        <end position="39"/>
    </location>
</feature>
<feature type="compositionally biased region" description="Polar residues" evidence="1">
    <location>
        <begin position="835"/>
        <end position="847"/>
    </location>
</feature>
<accession>A0A136JDP4</accession>
<organism evidence="2 3">
    <name type="scientific">Microdochium bolleyi</name>
    <dbReference type="NCBI Taxonomy" id="196109"/>
    <lineage>
        <taxon>Eukaryota</taxon>
        <taxon>Fungi</taxon>
        <taxon>Dikarya</taxon>
        <taxon>Ascomycota</taxon>
        <taxon>Pezizomycotina</taxon>
        <taxon>Sordariomycetes</taxon>
        <taxon>Xylariomycetidae</taxon>
        <taxon>Xylariales</taxon>
        <taxon>Microdochiaceae</taxon>
        <taxon>Microdochium</taxon>
    </lineage>
</organism>
<sequence>MQHIWTGILLNEARDLTARTQAQQHRQAQPQPTPMSPGEAFLDAAVSRLLSNQPAHDPKAAGSESREAADSYALDNLETLHSTGDTLVIIDFPASRPPDVSCAGTHWRAKTFRVPSAALLATGSSYFAKLYSPRAQARARKRVDLSRYGSDIEYVLDLTPSSEGDELAAQLAELSIPEGVRDWWMSLERLGVSRFLVSGHDDNCPRHIDVPIEYAMKSGSVGKAKYTVGDGPLPRDNLEDIDVSQLRMIPDYCPVRHRANIIRLIRAILGEDLVLNSAVRVYTISGIAKQFDCAGVIRDSVFTWLMAQPNSDFIDIEPETALRLGWNLGLRDVTRAAMRILVAENTMDALSPTPRASRRYTLLGRTRTELPDELENVIQHATAKFAERLTQLRADFASPRVYSLLDIGEWSKLMDLGEIIGTVFPGEDAPIIDPSTIPRSSNPWISSAHIEDIRTLFNLVCKELLTYVRSMVDDVDGTSFRSDTESTTENSRLCYLPRSRFTSYFTVWHSLTTPQRGMLTDYWKRFIDTVWEWAPTGNSTKLSCAKRLNAVVYMLNSSLTLASKTDAFPPLTDNTWRLNLPLLRTQLAQKLDRLSKTWSNPTAWNAGDLEVPLSRSRHLVLSLTEEEFKYLPLWAGGLDDGTGGVFQDEPLPDADMGPIGPGPAYHTGYSVMSGAYTDMGSSSIAPSDAPTASIIGTEDGDDIGFNGGGVGRYTMDFDTETLTSGRSKVAVPTGSTVTGTREASSYAPSSVMTPSEGGSSSMFSAMARDVRTMRLATTSVDGQDNTGISYVSGVANNISTALSRGDGDVDMAGINPQNNTNNADTAKDGNRSENKTAANSTNKSNATKNEDGDDDDGWSAPSDDDDDLENFM</sequence>
<keyword evidence="3" id="KW-1185">Reference proteome</keyword>
<reference evidence="3" key="1">
    <citation type="submission" date="2016-02" db="EMBL/GenBank/DDBJ databases">
        <title>Draft genome sequence of Microdochium bolleyi, a fungal endophyte of beachgrass.</title>
        <authorList>
            <consortium name="DOE Joint Genome Institute"/>
            <person name="David A.S."/>
            <person name="May G."/>
            <person name="Haridas S."/>
            <person name="Lim J."/>
            <person name="Wang M."/>
            <person name="Labutti K."/>
            <person name="Lipzen A."/>
            <person name="Barry K."/>
            <person name="Grigoriev I.V."/>
        </authorList>
    </citation>
    <scope>NUCLEOTIDE SEQUENCE [LARGE SCALE GENOMIC DNA]</scope>
    <source>
        <strain evidence="3">J235TASD1</strain>
    </source>
</reference>
<evidence type="ECO:0000313" key="3">
    <source>
        <dbReference type="Proteomes" id="UP000070501"/>
    </source>
</evidence>
<feature type="region of interest" description="Disordered" evidence="1">
    <location>
        <begin position="809"/>
        <end position="872"/>
    </location>
</feature>
<feature type="compositionally biased region" description="Polar residues" evidence="1">
    <location>
        <begin position="815"/>
        <end position="824"/>
    </location>
</feature>
<name>A0A136JDP4_9PEZI</name>
<dbReference type="EMBL" id="KQ964246">
    <property type="protein sequence ID" value="KXJ95285.1"/>
    <property type="molecule type" value="Genomic_DNA"/>
</dbReference>
<evidence type="ECO:0000313" key="2">
    <source>
        <dbReference type="EMBL" id="KXJ95285.1"/>
    </source>
</evidence>
<feature type="compositionally biased region" description="Low complexity" evidence="1">
    <location>
        <begin position="18"/>
        <end position="30"/>
    </location>
</feature>
<evidence type="ECO:0008006" key="4">
    <source>
        <dbReference type="Google" id="ProtNLM"/>
    </source>
</evidence>
<proteinExistence type="predicted"/>
<feature type="region of interest" description="Disordered" evidence="1">
    <location>
        <begin position="726"/>
        <end position="760"/>
    </location>
</feature>
<gene>
    <name evidence="2" type="ORF">Micbo1qcDRAFT_192344</name>
</gene>
<dbReference type="OrthoDB" id="5371510at2759"/>
<feature type="compositionally biased region" description="Acidic residues" evidence="1">
    <location>
        <begin position="851"/>
        <end position="872"/>
    </location>
</feature>
<evidence type="ECO:0000256" key="1">
    <source>
        <dbReference type="SAM" id="MobiDB-lite"/>
    </source>
</evidence>
<feature type="compositionally biased region" description="Polar residues" evidence="1">
    <location>
        <begin position="733"/>
        <end position="760"/>
    </location>
</feature>